<evidence type="ECO:0000313" key="2">
    <source>
        <dbReference type="Proteomes" id="UP001066276"/>
    </source>
</evidence>
<sequence>MTRLRPSGQALFAENESRASRDSSVSWLASTALVQGTTVVRTNCAGCSVFSSCLCAPTDPPELPQHGALALDGHLASWPGHAPEKNAFTVRRHNKEWIVYTGMQKMAVCIM</sequence>
<protein>
    <recommendedName>
        <fullName evidence="3">tRNA-uridine aminocarboxypropyltransferase</fullName>
    </recommendedName>
</protein>
<dbReference type="Proteomes" id="UP001066276">
    <property type="component" value="Chromosome 2_1"/>
</dbReference>
<name>A0AAV7VGB1_PLEWA</name>
<gene>
    <name evidence="1" type="ORF">NDU88_003787</name>
</gene>
<reference evidence="1" key="1">
    <citation type="journal article" date="2022" name="bioRxiv">
        <title>Sequencing and chromosome-scale assembly of the giantPleurodeles waltlgenome.</title>
        <authorList>
            <person name="Brown T."/>
            <person name="Elewa A."/>
            <person name="Iarovenko S."/>
            <person name="Subramanian E."/>
            <person name="Araus A.J."/>
            <person name="Petzold A."/>
            <person name="Susuki M."/>
            <person name="Suzuki K.-i.T."/>
            <person name="Hayashi T."/>
            <person name="Toyoda A."/>
            <person name="Oliveira C."/>
            <person name="Osipova E."/>
            <person name="Leigh N.D."/>
            <person name="Simon A."/>
            <person name="Yun M.H."/>
        </authorList>
    </citation>
    <scope>NUCLEOTIDE SEQUENCE</scope>
    <source>
        <strain evidence="1">20211129_DDA</strain>
        <tissue evidence="1">Liver</tissue>
    </source>
</reference>
<evidence type="ECO:0008006" key="3">
    <source>
        <dbReference type="Google" id="ProtNLM"/>
    </source>
</evidence>
<proteinExistence type="predicted"/>
<comment type="caution">
    <text evidence="1">The sequence shown here is derived from an EMBL/GenBank/DDBJ whole genome shotgun (WGS) entry which is preliminary data.</text>
</comment>
<evidence type="ECO:0000313" key="1">
    <source>
        <dbReference type="EMBL" id="KAJ1199956.1"/>
    </source>
</evidence>
<organism evidence="1 2">
    <name type="scientific">Pleurodeles waltl</name>
    <name type="common">Iberian ribbed newt</name>
    <dbReference type="NCBI Taxonomy" id="8319"/>
    <lineage>
        <taxon>Eukaryota</taxon>
        <taxon>Metazoa</taxon>
        <taxon>Chordata</taxon>
        <taxon>Craniata</taxon>
        <taxon>Vertebrata</taxon>
        <taxon>Euteleostomi</taxon>
        <taxon>Amphibia</taxon>
        <taxon>Batrachia</taxon>
        <taxon>Caudata</taxon>
        <taxon>Salamandroidea</taxon>
        <taxon>Salamandridae</taxon>
        <taxon>Pleurodelinae</taxon>
        <taxon>Pleurodeles</taxon>
    </lineage>
</organism>
<dbReference type="EMBL" id="JANPWB010000003">
    <property type="protein sequence ID" value="KAJ1199956.1"/>
    <property type="molecule type" value="Genomic_DNA"/>
</dbReference>
<dbReference type="AlphaFoldDB" id="A0AAV7VGB1"/>
<accession>A0AAV7VGB1</accession>
<keyword evidence="2" id="KW-1185">Reference proteome</keyword>